<dbReference type="PROSITE" id="PS50016">
    <property type="entry name" value="ZF_PHD_2"/>
    <property type="match status" value="1"/>
</dbReference>
<dbReference type="Pfam" id="PF13832">
    <property type="entry name" value="zf-HC5HC2H_2"/>
    <property type="match status" value="1"/>
</dbReference>
<dbReference type="GO" id="GO:0006357">
    <property type="term" value="P:regulation of transcription by RNA polymerase II"/>
    <property type="evidence" value="ECO:0007669"/>
    <property type="project" value="TreeGrafter"/>
</dbReference>
<dbReference type="InterPro" id="IPR001965">
    <property type="entry name" value="Znf_PHD"/>
</dbReference>
<dbReference type="InterPro" id="IPR050701">
    <property type="entry name" value="Histone_Mod_Regulator"/>
</dbReference>
<gene>
    <name evidence="5" type="ORF">CTOB1V02_LOCUS8222</name>
</gene>
<name>A0A7R8WJW5_9CRUS</name>
<dbReference type="InterPro" id="IPR019787">
    <property type="entry name" value="Znf_PHD-finger"/>
</dbReference>
<evidence type="ECO:0000313" key="5">
    <source>
        <dbReference type="EMBL" id="CAD7230363.1"/>
    </source>
</evidence>
<dbReference type="InterPro" id="IPR011011">
    <property type="entry name" value="Znf_FYVE_PHD"/>
</dbReference>
<keyword evidence="3" id="KW-0862">Zinc</keyword>
<dbReference type="PROSITE" id="PS51805">
    <property type="entry name" value="EPHD"/>
    <property type="match status" value="1"/>
</dbReference>
<dbReference type="AlphaFoldDB" id="A0A7R8WJW5"/>
<evidence type="ECO:0000256" key="3">
    <source>
        <dbReference type="ARBA" id="ARBA00022833"/>
    </source>
</evidence>
<accession>A0A7R8WJW5</accession>
<dbReference type="InterPro" id="IPR013083">
    <property type="entry name" value="Znf_RING/FYVE/PHD"/>
</dbReference>
<dbReference type="OrthoDB" id="336088at2759"/>
<dbReference type="Pfam" id="PF00628">
    <property type="entry name" value="PHD"/>
    <property type="match status" value="1"/>
</dbReference>
<evidence type="ECO:0000256" key="4">
    <source>
        <dbReference type="SAM" id="MobiDB-lite"/>
    </source>
</evidence>
<dbReference type="CDD" id="cd15561">
    <property type="entry name" value="PHD1_PHF14"/>
    <property type="match status" value="1"/>
</dbReference>
<dbReference type="InterPro" id="IPR034732">
    <property type="entry name" value="EPHD"/>
</dbReference>
<dbReference type="EMBL" id="OB662633">
    <property type="protein sequence ID" value="CAD7230363.1"/>
    <property type="molecule type" value="Genomic_DNA"/>
</dbReference>
<proteinExistence type="predicted"/>
<dbReference type="PANTHER" id="PTHR13793:SF150">
    <property type="entry name" value="PHD FINGER PROTEIN 14"/>
    <property type="match status" value="1"/>
</dbReference>
<evidence type="ECO:0000256" key="1">
    <source>
        <dbReference type="ARBA" id="ARBA00022723"/>
    </source>
</evidence>
<dbReference type="SMART" id="SM00249">
    <property type="entry name" value="PHD"/>
    <property type="match status" value="1"/>
</dbReference>
<reference evidence="5" key="1">
    <citation type="submission" date="2020-11" db="EMBL/GenBank/DDBJ databases">
        <authorList>
            <person name="Tran Van P."/>
        </authorList>
    </citation>
    <scope>NUCLEOTIDE SEQUENCE</scope>
</reference>
<protein>
    <submittedName>
        <fullName evidence="5">Uncharacterized protein</fullName>
    </submittedName>
</protein>
<dbReference type="InterPro" id="IPR019786">
    <property type="entry name" value="Zinc_finger_PHD-type_CS"/>
</dbReference>
<feature type="non-terminal residue" evidence="5">
    <location>
        <position position="382"/>
    </location>
</feature>
<dbReference type="Gene3D" id="3.30.40.10">
    <property type="entry name" value="Zinc/RING finger domain, C3HC4 (zinc finger)"/>
    <property type="match status" value="2"/>
</dbReference>
<feature type="compositionally biased region" description="Basic and acidic residues" evidence="4">
    <location>
        <begin position="36"/>
        <end position="49"/>
    </location>
</feature>
<dbReference type="SUPFAM" id="SSF57903">
    <property type="entry name" value="FYVE/PHD zinc finger"/>
    <property type="match status" value="1"/>
</dbReference>
<dbReference type="PANTHER" id="PTHR13793">
    <property type="entry name" value="PHD FINGER PROTEINS"/>
    <property type="match status" value="1"/>
</dbReference>
<sequence length="382" mass="42164">MDTRDQTETSFLLRNIDRGAGKRQVKLSAAFWDEVEQLRSKRSGDKGVVIDEDDSDDSDFHADDGDQDEMGDSSEEGTGEEDAEEEEELENEGSNGPEESEGSVDLMAEAIKLKDRKTTSDRLICAVCLGDTDTDGDEIVECDGCGISVHEGCYGISDTSSIGSTSSSCSTEPWFCEACKAGNPKPTCQLCPNKGGVFKETDVGQWVHLTCALFIPGIAFGDPDGLSAVTLFEMSYSLWGARSCALCTEEYLARTGVCIGCDAALCKVYFHVTWHRMEERMAAAQKSAELKELHEGEADDDEETGILPELDQDRIVRKLRIHRAKYNRERTNKPIPWVPTQKMPRLLSTSPTAVRRLLRKAELMGIHTPSLERTLKQQESLG</sequence>
<keyword evidence="1" id="KW-0479">Metal-binding</keyword>
<keyword evidence="2" id="KW-0863">Zinc-finger</keyword>
<dbReference type="GO" id="GO:0008270">
    <property type="term" value="F:zinc ion binding"/>
    <property type="evidence" value="ECO:0007669"/>
    <property type="project" value="UniProtKB-KW"/>
</dbReference>
<organism evidence="5">
    <name type="scientific">Cyprideis torosa</name>
    <dbReference type="NCBI Taxonomy" id="163714"/>
    <lineage>
        <taxon>Eukaryota</taxon>
        <taxon>Metazoa</taxon>
        <taxon>Ecdysozoa</taxon>
        <taxon>Arthropoda</taxon>
        <taxon>Crustacea</taxon>
        <taxon>Oligostraca</taxon>
        <taxon>Ostracoda</taxon>
        <taxon>Podocopa</taxon>
        <taxon>Podocopida</taxon>
        <taxon>Cytherocopina</taxon>
        <taxon>Cytheroidea</taxon>
        <taxon>Cytherideidae</taxon>
        <taxon>Cyprideis</taxon>
    </lineage>
</organism>
<evidence type="ECO:0000256" key="2">
    <source>
        <dbReference type="ARBA" id="ARBA00022771"/>
    </source>
</evidence>
<dbReference type="PROSITE" id="PS01359">
    <property type="entry name" value="ZF_PHD_1"/>
    <property type="match status" value="1"/>
</dbReference>
<feature type="compositionally biased region" description="Acidic residues" evidence="4">
    <location>
        <begin position="65"/>
        <end position="91"/>
    </location>
</feature>
<feature type="region of interest" description="Disordered" evidence="4">
    <location>
        <begin position="36"/>
        <end position="103"/>
    </location>
</feature>